<comment type="caution">
    <text evidence="3">The sequence shown here is derived from an EMBL/GenBank/DDBJ whole genome shotgun (WGS) entry which is preliminary data.</text>
</comment>
<dbReference type="Proteomes" id="UP000018217">
    <property type="component" value="Unassembled WGS sequence"/>
</dbReference>
<dbReference type="Pfam" id="PF20178">
    <property type="entry name" value="ToxA_N"/>
    <property type="match status" value="1"/>
</dbReference>
<evidence type="ECO:0000313" key="3">
    <source>
        <dbReference type="EMBL" id="CCG88250.1"/>
    </source>
</evidence>
<evidence type="ECO:0000313" key="4">
    <source>
        <dbReference type="Proteomes" id="UP000018217"/>
    </source>
</evidence>
<evidence type="ECO:0000259" key="2">
    <source>
        <dbReference type="Pfam" id="PF20178"/>
    </source>
</evidence>
<gene>
    <name evidence="3" type="ORF">EPIR_2887</name>
</gene>
<feature type="region of interest" description="Disordered" evidence="1">
    <location>
        <begin position="98"/>
        <end position="118"/>
    </location>
</feature>
<dbReference type="OrthoDB" id="6522604at2"/>
<accession>V5ZAH0</accession>
<protein>
    <submittedName>
        <fullName evidence="3">Dermonecrotic toxin (DNT) (PMT) (Mitogenic toxin)</fullName>
    </submittedName>
</protein>
<reference evidence="3 4" key="1">
    <citation type="journal article" date="2013" name="Syst. Appl. Microbiol.">
        <title>Phylogenetic position and virulence apparatus of the pear flower necrosis pathogen Erwinia piriflorinigrans CFBP 5888T as assessed by comparative genomics.</title>
        <authorList>
            <person name="Smits T.H."/>
            <person name="Rezzonico F."/>
            <person name="Lopez M.M."/>
            <person name="Blom J."/>
            <person name="Goesmann A."/>
            <person name="Frey J.E."/>
            <person name="Duffy B."/>
        </authorList>
    </citation>
    <scope>NUCLEOTIDE SEQUENCE [LARGE SCALE GENOMIC DNA]</scope>
    <source>
        <strain evidence="4">CFBP5888</strain>
    </source>
</reference>
<evidence type="ECO:0000256" key="1">
    <source>
        <dbReference type="SAM" id="MobiDB-lite"/>
    </source>
</evidence>
<dbReference type="AlphaFoldDB" id="V5ZAH0"/>
<organism evidence="3 4">
    <name type="scientific">Erwinia piriflorinigrans CFBP 5888</name>
    <dbReference type="NCBI Taxonomy" id="1161919"/>
    <lineage>
        <taxon>Bacteria</taxon>
        <taxon>Pseudomonadati</taxon>
        <taxon>Pseudomonadota</taxon>
        <taxon>Gammaproteobacteria</taxon>
        <taxon>Enterobacterales</taxon>
        <taxon>Erwiniaceae</taxon>
        <taxon>Erwinia</taxon>
    </lineage>
</organism>
<sequence length="1014" mass="115931">MKTPANQQHGYEYSSQKTQDEFVKQLANQPGLHSGNTTRQNLCRLGLHYLSSTPLSFQSQGNRVISGNKTNLTSAVYPHPHHDHCPHWQAPPRCRIRTEGARSAQREKSTPSLQDPHDKIISISPLSATTAKRVNNGITGLLNLITGCLYQTDGFINYYDPLKIPMAEAAVLRVPVQHKQKQRIIATTNEKFPEPEPQSNPKQHIDFMESAREALAQNYENYYKKFPSLKNIAATLLQEKIKQRFHLNINPDETYFVHFKEQGNNAGKITFFEPLSKKTLTQCLFTNFDSDFWDNYVWVDAISAIYDASYLQNHSDKFDFADRINIDATKFADLVWSIDFYGYAKEKLVERYSHKDEQIKHLFIKFIHHLDSSQLDNESAGDILSAVGLTEDNNVTARLFAINGYTAANAFVFKNRHTCRVTLYFPKSKTKLISFRDDFELRRWVVNACGTQAGRAEIASHFSFANRQDGLIYKGIDTWLNTLNNDSSYLDRIMTISAPVSSTLFFAEHLKGITDKALSDLKLQVKSDARVSLQMWEEAIDASNIIPNPISPFLSLAVHIGHMISAVTYKEKMQEWSNIKNDAVNILMMIFLDKVISFPDMEGYEFIGSIKKVDEKTAFETLHKRTSRNGLSVFEDVRYIYHEPTTARGLSAEEIERIRAIDAFLPIRKTAFTEDILTLNRDLNNYISHDLQGYPYDFFCGLGDDTTLPSYIKLARKKYRVAFASAKENLAIAISRVHDISYEKEIKEYLAMSLNSHNDKTLSEAIFRLKEQLRLARDFLSESEIKEYDNIVIVSTRRITDEFAPVHSRSRIEDQNHLKRIPLAFTFVEDPLRRIFIMLDSTVENNTAGSSIMAMNVNYLDSTILHEASHLASDTLDICYNEIHEEIFLPGNTRALRRKINDKIESGDIKNNIHFNKFMREAYRAFGIDQLIDSESGLNIIKTTPMLKSNLIMDNADTFVAHIKRLANMNNNKKTKREADEDNAGDADKYRYLGLIFIASAEHSAKNASSKLYP</sequence>
<name>V5ZAH0_9GAMM</name>
<keyword evidence="4" id="KW-1185">Reference proteome</keyword>
<dbReference type="InterPro" id="IPR046673">
    <property type="entry name" value="ToxA_N"/>
</dbReference>
<dbReference type="RefSeq" id="WP_023656020.1">
    <property type="nucleotide sequence ID" value="NZ_CAHS01000017.1"/>
</dbReference>
<proteinExistence type="predicted"/>
<feature type="domain" description="Dermonecrotic toxin N-terminal" evidence="2">
    <location>
        <begin position="224"/>
        <end position="463"/>
    </location>
</feature>
<dbReference type="EMBL" id="CAHS01000017">
    <property type="protein sequence ID" value="CCG88250.1"/>
    <property type="molecule type" value="Genomic_DNA"/>
</dbReference>
<dbReference type="STRING" id="1161919.EPIR_2887"/>